<feature type="transmembrane region" description="Helical" evidence="1">
    <location>
        <begin position="88"/>
        <end position="108"/>
    </location>
</feature>
<gene>
    <name evidence="2" type="ORF">PLBR_LOCUS3310</name>
</gene>
<dbReference type="Proteomes" id="UP000290189">
    <property type="component" value="Unassembled WGS sequence"/>
</dbReference>
<organism evidence="2 3">
    <name type="scientific">Plasmodiophora brassicae</name>
    <name type="common">Clubroot disease agent</name>
    <dbReference type="NCBI Taxonomy" id="37360"/>
    <lineage>
        <taxon>Eukaryota</taxon>
        <taxon>Sar</taxon>
        <taxon>Rhizaria</taxon>
        <taxon>Endomyxa</taxon>
        <taxon>Phytomyxea</taxon>
        <taxon>Plasmodiophorida</taxon>
        <taxon>Plasmodiophoridae</taxon>
        <taxon>Plasmodiophora</taxon>
    </lineage>
</organism>
<evidence type="ECO:0000313" key="3">
    <source>
        <dbReference type="Proteomes" id="UP000290189"/>
    </source>
</evidence>
<reference evidence="2 3" key="1">
    <citation type="submission" date="2018-03" db="EMBL/GenBank/DDBJ databases">
        <authorList>
            <person name="Fogelqvist J."/>
        </authorList>
    </citation>
    <scope>NUCLEOTIDE SEQUENCE [LARGE SCALE GENOMIC DNA]</scope>
</reference>
<feature type="transmembrane region" description="Helical" evidence="1">
    <location>
        <begin position="120"/>
        <end position="144"/>
    </location>
</feature>
<dbReference type="AlphaFoldDB" id="A0A3P3Y7F3"/>
<feature type="transmembrane region" description="Helical" evidence="1">
    <location>
        <begin position="194"/>
        <end position="213"/>
    </location>
</feature>
<accession>A0A3P3Y7F3</accession>
<dbReference type="EMBL" id="OVEO01000005">
    <property type="protein sequence ID" value="SPQ96095.1"/>
    <property type="molecule type" value="Genomic_DNA"/>
</dbReference>
<keyword evidence="1" id="KW-0812">Transmembrane</keyword>
<keyword evidence="1" id="KW-0472">Membrane</keyword>
<keyword evidence="2" id="KW-0496">Mitochondrion</keyword>
<geneLocation type="mitochondrion" evidence="2"/>
<proteinExistence type="predicted"/>
<name>A0A3P3Y7F3_PLABS</name>
<evidence type="ECO:0000313" key="2">
    <source>
        <dbReference type="EMBL" id="SPQ96095.1"/>
    </source>
</evidence>
<keyword evidence="1" id="KW-1133">Transmembrane helix</keyword>
<sequence length="260" mass="28958">MWTWRRSWRWPGRTKSSRSKLTTFATRSSLSRRTMRASPRHRSVSRPYRMTTSNNTIQCALRGPTDPEDWIVPGPEPKLPLRSVRGRVGTAVITFSLALAVAMAVPRARTCCWVFSLSAALKILSFASFVFGAVYLTVAFGAVSPRDRTSPYHSVVYDDPNYKTAQALVGASCLLVGVALLIAALTKSLLWTKVALAATVIAVINVIVSMFFFQYWYRVIDLAVVVYCSYIVWSFHEMLKEGHKGVLPGPATIGHSGYRF</sequence>
<protein>
    <submittedName>
        <fullName evidence="2">Uncharacterized protein</fullName>
    </submittedName>
</protein>
<feature type="transmembrane region" description="Helical" evidence="1">
    <location>
        <begin position="164"/>
        <end position="185"/>
    </location>
</feature>
<evidence type="ECO:0000256" key="1">
    <source>
        <dbReference type="SAM" id="Phobius"/>
    </source>
</evidence>